<evidence type="ECO:0000256" key="1">
    <source>
        <dbReference type="SAM" id="MobiDB-lite"/>
    </source>
</evidence>
<accession>A0A139X6S6</accession>
<comment type="caution">
    <text evidence="2">The sequence shown here is derived from an EMBL/GenBank/DDBJ whole genome shotgun (WGS) entry which is preliminary data.</text>
</comment>
<keyword evidence="3" id="KW-1185">Reference proteome</keyword>
<feature type="compositionally biased region" description="Basic and acidic residues" evidence="1">
    <location>
        <begin position="43"/>
        <end position="57"/>
    </location>
</feature>
<dbReference type="Proteomes" id="UP000076925">
    <property type="component" value="Unassembled WGS sequence"/>
</dbReference>
<gene>
    <name evidence="2" type="ORF">WA1_26600</name>
</gene>
<proteinExistence type="predicted"/>
<dbReference type="RefSeq" id="WP_017746849.1">
    <property type="nucleotide sequence ID" value="NZ_KQ976354.1"/>
</dbReference>
<feature type="region of interest" description="Disordered" evidence="1">
    <location>
        <begin position="43"/>
        <end position="76"/>
    </location>
</feature>
<evidence type="ECO:0000313" key="3">
    <source>
        <dbReference type="Proteomes" id="UP000076925"/>
    </source>
</evidence>
<reference evidence="2 3" key="1">
    <citation type="journal article" date="2013" name="Genome Biol. Evol.">
        <title>Genomes of Stigonematalean cyanobacteria (subsection V) and the evolution of oxygenic photosynthesis from prokaryotes to plastids.</title>
        <authorList>
            <person name="Dagan T."/>
            <person name="Roettger M."/>
            <person name="Stucken K."/>
            <person name="Landan G."/>
            <person name="Koch R."/>
            <person name="Major P."/>
            <person name="Gould S.B."/>
            <person name="Goremykin V.V."/>
            <person name="Rippka R."/>
            <person name="Tandeau de Marsac N."/>
            <person name="Gugger M."/>
            <person name="Lockhart P.J."/>
            <person name="Allen J.F."/>
            <person name="Brune I."/>
            <person name="Maus I."/>
            <person name="Puhler A."/>
            <person name="Martin W.F."/>
        </authorList>
    </citation>
    <scope>NUCLEOTIDE SEQUENCE [LARGE SCALE GENOMIC DNA]</scope>
    <source>
        <strain evidence="2 3">PCC 7110</strain>
    </source>
</reference>
<evidence type="ECO:0000313" key="2">
    <source>
        <dbReference type="EMBL" id="KYC40386.1"/>
    </source>
</evidence>
<feature type="compositionally biased region" description="Acidic residues" evidence="1">
    <location>
        <begin position="58"/>
        <end position="76"/>
    </location>
</feature>
<dbReference type="AlphaFoldDB" id="A0A139X6S6"/>
<organism evidence="2 3">
    <name type="scientific">Scytonema hofmannii PCC 7110</name>
    <dbReference type="NCBI Taxonomy" id="128403"/>
    <lineage>
        <taxon>Bacteria</taxon>
        <taxon>Bacillati</taxon>
        <taxon>Cyanobacteriota</taxon>
        <taxon>Cyanophyceae</taxon>
        <taxon>Nostocales</taxon>
        <taxon>Scytonemataceae</taxon>
        <taxon>Scytonema</taxon>
    </lineage>
</organism>
<dbReference type="EMBL" id="ANNX02000029">
    <property type="protein sequence ID" value="KYC40386.1"/>
    <property type="molecule type" value="Genomic_DNA"/>
</dbReference>
<name>A0A139X6S6_9CYAN</name>
<sequence>MSGEQSFDFDFNFKYESEKEETLERIEQQCDRETKDILWGFYKSEKTDCPEPQSKNEEFDEDSQDNSEQDDVDIDD</sequence>
<dbReference type="OrthoDB" id="517781at2"/>
<protein>
    <submittedName>
        <fullName evidence="2">Uncharacterized protein</fullName>
    </submittedName>
</protein>